<dbReference type="EMBL" id="CADILH010000003">
    <property type="protein sequence ID" value="CAB3931578.1"/>
    <property type="molecule type" value="Genomic_DNA"/>
</dbReference>
<sequence>MTTKHTPGPWGHRNGRIFSVDREELTIANVARAADGDYSPANGLVLAAAPELLAALEQMLDAFVDDPLTHQYTSGRAADAARAAIAKAKGEQQ</sequence>
<dbReference type="AlphaFoldDB" id="A0A6S7F3V5"/>
<gene>
    <name evidence="1" type="ORF">LMG6000_02224</name>
</gene>
<proteinExistence type="predicted"/>
<organism evidence="1 2">
    <name type="scientific">Achromobacter insolitus</name>
    <dbReference type="NCBI Taxonomy" id="217204"/>
    <lineage>
        <taxon>Bacteria</taxon>
        <taxon>Pseudomonadati</taxon>
        <taxon>Pseudomonadota</taxon>
        <taxon>Betaproteobacteria</taxon>
        <taxon>Burkholderiales</taxon>
        <taxon>Alcaligenaceae</taxon>
        <taxon>Achromobacter</taxon>
    </lineage>
</organism>
<reference evidence="1 2" key="1">
    <citation type="submission" date="2020-04" db="EMBL/GenBank/DDBJ databases">
        <authorList>
            <person name="De Canck E."/>
        </authorList>
    </citation>
    <scope>NUCLEOTIDE SEQUENCE [LARGE SCALE GENOMIC DNA]</scope>
    <source>
        <strain evidence="1 2">LMG 6000</strain>
    </source>
</reference>
<dbReference type="Proteomes" id="UP000494183">
    <property type="component" value="Unassembled WGS sequence"/>
</dbReference>
<evidence type="ECO:0000313" key="1">
    <source>
        <dbReference type="EMBL" id="CAB3931578.1"/>
    </source>
</evidence>
<dbReference type="RefSeq" id="WP_175201625.1">
    <property type="nucleotide sequence ID" value="NZ_CADILH010000003.1"/>
</dbReference>
<name>A0A6S7F3V5_9BURK</name>
<keyword evidence="2" id="KW-1185">Reference proteome</keyword>
<accession>A0A6S7F3V5</accession>
<evidence type="ECO:0000313" key="2">
    <source>
        <dbReference type="Proteomes" id="UP000494183"/>
    </source>
</evidence>
<protein>
    <submittedName>
        <fullName evidence="1">Uncharacterized protein</fullName>
    </submittedName>
</protein>